<sequence length="85" mass="9554">MKIRGNYLGVIFCNCLYLPVLVKFYGHCGAAPLEPWANVRSTAWCPRQRNVNGCKRQTTVSCDEQLLHLVSVLIQQGNEKDALTC</sequence>
<reference evidence="2" key="1">
    <citation type="submission" date="2019-12" db="EMBL/GenBank/DDBJ databases">
        <title>An insight into the sialome of adult female Ixodes ricinus ticks feeding for 6 days.</title>
        <authorList>
            <person name="Perner J."/>
            <person name="Ribeiro J.M.C."/>
        </authorList>
    </citation>
    <scope>NUCLEOTIDE SEQUENCE</scope>
    <source>
        <strain evidence="2">Semi-engorged</strain>
        <tissue evidence="2">Salivary glands</tissue>
    </source>
</reference>
<organism evidence="2">
    <name type="scientific">Ixodes ricinus</name>
    <name type="common">Common tick</name>
    <name type="synonym">Acarus ricinus</name>
    <dbReference type="NCBI Taxonomy" id="34613"/>
    <lineage>
        <taxon>Eukaryota</taxon>
        <taxon>Metazoa</taxon>
        <taxon>Ecdysozoa</taxon>
        <taxon>Arthropoda</taxon>
        <taxon>Chelicerata</taxon>
        <taxon>Arachnida</taxon>
        <taxon>Acari</taxon>
        <taxon>Parasitiformes</taxon>
        <taxon>Ixodida</taxon>
        <taxon>Ixodoidea</taxon>
        <taxon>Ixodidae</taxon>
        <taxon>Ixodinae</taxon>
        <taxon>Ixodes</taxon>
    </lineage>
</organism>
<protein>
    <submittedName>
        <fullName evidence="2">Putative secreted protein</fullName>
    </submittedName>
</protein>
<feature type="signal peptide" evidence="1">
    <location>
        <begin position="1"/>
        <end position="30"/>
    </location>
</feature>
<dbReference type="AlphaFoldDB" id="A0A6B0U9B6"/>
<keyword evidence="1" id="KW-0732">Signal</keyword>
<dbReference type="EMBL" id="GIFC01003157">
    <property type="protein sequence ID" value="MXU85240.1"/>
    <property type="molecule type" value="Transcribed_RNA"/>
</dbReference>
<proteinExistence type="predicted"/>
<name>A0A6B0U9B6_IXORI</name>
<feature type="chain" id="PRO_5025612895" evidence="1">
    <location>
        <begin position="31"/>
        <end position="85"/>
    </location>
</feature>
<accession>A0A6B0U9B6</accession>
<evidence type="ECO:0000313" key="2">
    <source>
        <dbReference type="EMBL" id="MXU85240.1"/>
    </source>
</evidence>
<evidence type="ECO:0000256" key="1">
    <source>
        <dbReference type="SAM" id="SignalP"/>
    </source>
</evidence>